<feature type="domain" description="D-isomer specific 2-hydroxyacid dehydrogenase catalytic" evidence="5">
    <location>
        <begin position="12"/>
        <end position="311"/>
    </location>
</feature>
<dbReference type="GO" id="GO:0051287">
    <property type="term" value="F:NAD binding"/>
    <property type="evidence" value="ECO:0007669"/>
    <property type="project" value="InterPro"/>
</dbReference>
<dbReference type="Gene3D" id="3.40.50.720">
    <property type="entry name" value="NAD(P)-binding Rossmann-like Domain"/>
    <property type="match status" value="2"/>
</dbReference>
<dbReference type="EMBL" id="MGHE01000044">
    <property type="protein sequence ID" value="OGM61412.1"/>
    <property type="molecule type" value="Genomic_DNA"/>
</dbReference>
<dbReference type="PROSITE" id="PS00671">
    <property type="entry name" value="D_2_HYDROXYACID_DH_3"/>
    <property type="match status" value="1"/>
</dbReference>
<dbReference type="PANTHER" id="PTHR43761:SF1">
    <property type="entry name" value="D-ISOMER SPECIFIC 2-HYDROXYACID DEHYDROGENASE CATALYTIC DOMAIN-CONTAINING PROTEIN-RELATED"/>
    <property type="match status" value="1"/>
</dbReference>
<dbReference type="GO" id="GO:0004617">
    <property type="term" value="F:phosphoglycerate dehydrogenase activity"/>
    <property type="evidence" value="ECO:0007669"/>
    <property type="project" value="UniProtKB-ARBA"/>
</dbReference>
<evidence type="ECO:0008006" key="9">
    <source>
        <dbReference type="Google" id="ProtNLM"/>
    </source>
</evidence>
<evidence type="ECO:0000256" key="1">
    <source>
        <dbReference type="ARBA" id="ARBA00005854"/>
    </source>
</evidence>
<dbReference type="Proteomes" id="UP000177060">
    <property type="component" value="Unassembled WGS sequence"/>
</dbReference>
<evidence type="ECO:0000256" key="2">
    <source>
        <dbReference type="ARBA" id="ARBA00023002"/>
    </source>
</evidence>
<sequence>MKIVIPEKIDVIPQKFLDELKKLGQVKIYDNFPIGGKEILERIKDAEILIVKWIYLPENFLDICKNLKYIVSLTSGYGHFPLKEARSKKIVIVNSPIHNSHAVAEHTITLMFAVARGIFYAQENVKKGNWKDSPYDFLGVELAGKVLAQVGYGNIGKRVVELARGVGMKVAVADSKTTDKKLDEMISKADFISLNVPLTERTEKLIDERRINLMKKGAYFINTARGDIVDQNALYKALADRKIAGAGLDVFMDTPPVGKAPREVIKLASLKNVIVTPHLAFNTKEAGERMGREMLDNVKAIIKGKPINVVN</sequence>
<dbReference type="GO" id="GO:0047545">
    <property type="term" value="F:(S)-2-hydroxyglutarate dehydrogenase activity"/>
    <property type="evidence" value="ECO:0007669"/>
    <property type="project" value="UniProtKB-ARBA"/>
</dbReference>
<dbReference type="InterPro" id="IPR036291">
    <property type="entry name" value="NAD(P)-bd_dom_sf"/>
</dbReference>
<evidence type="ECO:0000259" key="5">
    <source>
        <dbReference type="Pfam" id="PF00389"/>
    </source>
</evidence>
<evidence type="ECO:0000313" key="7">
    <source>
        <dbReference type="EMBL" id="OGM61412.1"/>
    </source>
</evidence>
<organism evidence="7 8">
    <name type="scientific">Candidatus Woesebacteria bacterium RIFCSPLOWO2_01_FULL_39_14</name>
    <dbReference type="NCBI Taxonomy" id="1802518"/>
    <lineage>
        <taxon>Bacteria</taxon>
        <taxon>Candidatus Woeseibacteriota</taxon>
    </lineage>
</organism>
<protein>
    <recommendedName>
        <fullName evidence="9">Glycerate dehydrogenase</fullName>
    </recommendedName>
</protein>
<reference evidence="7 8" key="1">
    <citation type="journal article" date="2016" name="Nat. Commun.">
        <title>Thousands of microbial genomes shed light on interconnected biogeochemical processes in an aquifer system.</title>
        <authorList>
            <person name="Anantharaman K."/>
            <person name="Brown C.T."/>
            <person name="Hug L.A."/>
            <person name="Sharon I."/>
            <person name="Castelle C.J."/>
            <person name="Probst A.J."/>
            <person name="Thomas B.C."/>
            <person name="Singh A."/>
            <person name="Wilkins M.J."/>
            <person name="Karaoz U."/>
            <person name="Brodie E.L."/>
            <person name="Williams K.H."/>
            <person name="Hubbard S.S."/>
            <person name="Banfield J.F."/>
        </authorList>
    </citation>
    <scope>NUCLEOTIDE SEQUENCE [LARGE SCALE GENOMIC DNA]</scope>
</reference>
<dbReference type="InterPro" id="IPR006139">
    <property type="entry name" value="D-isomer_2_OHA_DH_cat_dom"/>
</dbReference>
<dbReference type="PROSITE" id="PS00670">
    <property type="entry name" value="D_2_HYDROXYACID_DH_2"/>
    <property type="match status" value="1"/>
</dbReference>
<evidence type="ECO:0000313" key="8">
    <source>
        <dbReference type="Proteomes" id="UP000177060"/>
    </source>
</evidence>
<dbReference type="GO" id="GO:0006564">
    <property type="term" value="P:L-serine biosynthetic process"/>
    <property type="evidence" value="ECO:0007669"/>
    <property type="project" value="UniProtKB-ARBA"/>
</dbReference>
<dbReference type="Pfam" id="PF00389">
    <property type="entry name" value="2-Hacid_dh"/>
    <property type="match status" value="1"/>
</dbReference>
<accession>A0A1F8BBJ6</accession>
<dbReference type="InterPro" id="IPR006140">
    <property type="entry name" value="D-isomer_DH_NAD-bd"/>
</dbReference>
<dbReference type="SUPFAM" id="SSF52283">
    <property type="entry name" value="Formate/glycerate dehydrogenase catalytic domain-like"/>
    <property type="match status" value="1"/>
</dbReference>
<feature type="domain" description="D-isomer specific 2-hydroxyacid dehydrogenase NAD-binding" evidence="6">
    <location>
        <begin position="108"/>
        <end position="280"/>
    </location>
</feature>
<comment type="similarity">
    <text evidence="1 4">Belongs to the D-isomer specific 2-hydroxyacid dehydrogenase family.</text>
</comment>
<evidence type="ECO:0000259" key="6">
    <source>
        <dbReference type="Pfam" id="PF02826"/>
    </source>
</evidence>
<keyword evidence="3" id="KW-0520">NAD</keyword>
<name>A0A1F8BBJ6_9BACT</name>
<evidence type="ECO:0000256" key="4">
    <source>
        <dbReference type="RuleBase" id="RU003719"/>
    </source>
</evidence>
<dbReference type="FunFam" id="3.40.50.720:FF:000041">
    <property type="entry name" value="D-3-phosphoglycerate dehydrogenase"/>
    <property type="match status" value="1"/>
</dbReference>
<dbReference type="InterPro" id="IPR029753">
    <property type="entry name" value="D-isomer_DH_CS"/>
</dbReference>
<dbReference type="InterPro" id="IPR050418">
    <property type="entry name" value="D-iso_2-hydroxyacid_DH_PdxB"/>
</dbReference>
<comment type="caution">
    <text evidence="7">The sequence shown here is derived from an EMBL/GenBank/DDBJ whole genome shotgun (WGS) entry which is preliminary data.</text>
</comment>
<dbReference type="Pfam" id="PF02826">
    <property type="entry name" value="2-Hacid_dh_C"/>
    <property type="match status" value="1"/>
</dbReference>
<dbReference type="AlphaFoldDB" id="A0A1F8BBJ6"/>
<keyword evidence="2 4" id="KW-0560">Oxidoreductase</keyword>
<evidence type="ECO:0000256" key="3">
    <source>
        <dbReference type="ARBA" id="ARBA00023027"/>
    </source>
</evidence>
<dbReference type="PANTHER" id="PTHR43761">
    <property type="entry name" value="D-ISOMER SPECIFIC 2-HYDROXYACID DEHYDROGENASE FAMILY PROTEIN (AFU_ORTHOLOGUE AFUA_1G13630)"/>
    <property type="match status" value="1"/>
</dbReference>
<gene>
    <name evidence="7" type="ORF">A3A52_01080</name>
</gene>
<dbReference type="SUPFAM" id="SSF51735">
    <property type="entry name" value="NAD(P)-binding Rossmann-fold domains"/>
    <property type="match status" value="1"/>
</dbReference>
<proteinExistence type="inferred from homology"/>